<keyword evidence="2" id="KW-0732">Signal</keyword>
<evidence type="ECO:0000256" key="2">
    <source>
        <dbReference type="ARBA" id="ARBA00022729"/>
    </source>
</evidence>
<dbReference type="Proteomes" id="UP000309550">
    <property type="component" value="Unassembled WGS sequence"/>
</dbReference>
<dbReference type="Pfam" id="PF07012">
    <property type="entry name" value="Curlin_rpt"/>
    <property type="match status" value="1"/>
</dbReference>
<gene>
    <name evidence="3" type="ORF">FDT80_16290</name>
</gene>
<dbReference type="InterPro" id="IPR009742">
    <property type="entry name" value="Curlin_rpt"/>
</dbReference>
<comment type="caution">
    <text evidence="3">The sequence shown here is derived from an EMBL/GenBank/DDBJ whole genome shotgun (WGS) entry which is preliminary data.</text>
</comment>
<dbReference type="EMBL" id="VANS01000005">
    <property type="protein sequence ID" value="TMM50816.1"/>
    <property type="molecule type" value="Genomic_DNA"/>
</dbReference>
<reference evidence="3 4" key="1">
    <citation type="submission" date="2019-05" db="EMBL/GenBank/DDBJ databases">
        <title>Sulfitobacter sabulilitoris sp. nov., isolated from a marine sand.</title>
        <authorList>
            <person name="Yoon J.-H."/>
        </authorList>
    </citation>
    <scope>NUCLEOTIDE SEQUENCE [LARGE SCALE GENOMIC DNA]</scope>
    <source>
        <strain evidence="3 4">HSMS-29</strain>
    </source>
</reference>
<evidence type="ECO:0008006" key="5">
    <source>
        <dbReference type="Google" id="ProtNLM"/>
    </source>
</evidence>
<proteinExistence type="inferred from homology"/>
<evidence type="ECO:0000313" key="4">
    <source>
        <dbReference type="Proteomes" id="UP000309550"/>
    </source>
</evidence>
<accession>A0A5S3PB25</accession>
<evidence type="ECO:0000256" key="1">
    <source>
        <dbReference type="ARBA" id="ARBA00009766"/>
    </source>
</evidence>
<organism evidence="3 4">
    <name type="scientific">Sulfitobacter sabulilitoris</name>
    <dbReference type="NCBI Taxonomy" id="2562655"/>
    <lineage>
        <taxon>Bacteria</taxon>
        <taxon>Pseudomonadati</taxon>
        <taxon>Pseudomonadota</taxon>
        <taxon>Alphaproteobacteria</taxon>
        <taxon>Rhodobacterales</taxon>
        <taxon>Roseobacteraceae</taxon>
        <taxon>Sulfitobacter</taxon>
    </lineage>
</organism>
<protein>
    <recommendedName>
        <fullName evidence="5">Curlin</fullName>
    </recommendedName>
</protein>
<dbReference type="GO" id="GO:0007155">
    <property type="term" value="P:cell adhesion"/>
    <property type="evidence" value="ECO:0007669"/>
    <property type="project" value="InterPro"/>
</dbReference>
<keyword evidence="4" id="KW-1185">Reference proteome</keyword>
<sequence>MLPANLAMRVRQRQSLQTADNAITLRVTVHFTFNLRGKSMKLIKIALASTTALGLSMTAAHAQSNDAYLSQTGTGNNALVTQSGANNDAGSAAKTMKQITEGSGFGNDLDILQSGNGNEIGLNGLVQKSQNLFSNTADITQSSSGNSVGKVDQLTRNKRGNLSGNDLVILQTGGNNNAIGSVKQERNGALKGNIAAVTMDGAGNTIAVVRQVTQGDTSTAYVDENELTAVISGDNNGNGALSGYAAASSATTSELIQGKSTGIDSPVTQGQNTMNLLITGNSNQFGVTQYGSLNNVGLLSISGSNNQMGVYQDGTDNTVALADIAGIGNNVGLAQLGDRNFVLAMVQQNGNNVSSSQIGDDNETYIEVDGNGNDARVAVMGDNNYVDAEQRFGNSNDMAVDIFGSGNNMVGFSDNFSGDARTARNFGNGLTGQTFRRGSLWQHGSGNNLSLTVGAAGSDSNSNSFAMLQRGNGNTITGAITDGSMNQAAVAQNGNGNTTAFSQTGSNNVMGVIQ</sequence>
<comment type="similarity">
    <text evidence="1">Belongs to the CsgA/CsgB family.</text>
</comment>
<dbReference type="OrthoDB" id="7825650at2"/>
<name>A0A5S3PB25_9RHOB</name>
<dbReference type="GO" id="GO:0009289">
    <property type="term" value="C:pilus"/>
    <property type="evidence" value="ECO:0007669"/>
    <property type="project" value="InterPro"/>
</dbReference>
<evidence type="ECO:0000313" key="3">
    <source>
        <dbReference type="EMBL" id="TMM50816.1"/>
    </source>
</evidence>
<dbReference type="AlphaFoldDB" id="A0A5S3PB25"/>